<dbReference type="SUPFAM" id="SSF52540">
    <property type="entry name" value="P-loop containing nucleoside triphosphate hydrolases"/>
    <property type="match status" value="1"/>
</dbReference>
<dbReference type="Gene3D" id="3.40.50.300">
    <property type="entry name" value="P-loop containing nucleotide triphosphate hydrolases"/>
    <property type="match status" value="1"/>
</dbReference>
<dbReference type="Proteomes" id="UP000249123">
    <property type="component" value="Unassembled WGS sequence"/>
</dbReference>
<keyword evidence="2" id="KW-1185">Reference proteome</keyword>
<dbReference type="eggNOG" id="COG3896">
    <property type="taxonomic scope" value="Bacteria"/>
</dbReference>
<proteinExistence type="predicted"/>
<dbReference type="Pfam" id="PF07931">
    <property type="entry name" value="CPT"/>
    <property type="match status" value="1"/>
</dbReference>
<reference evidence="1 2" key="1">
    <citation type="submission" date="2013-04" db="EMBL/GenBank/DDBJ databases">
        <title>Hyphomonas sp. T24B3 Genome Sequencing.</title>
        <authorList>
            <person name="Lai Q."/>
            <person name="Shao Z."/>
        </authorList>
    </citation>
    <scope>NUCLEOTIDE SEQUENCE [LARGE SCALE GENOMIC DNA]</scope>
    <source>
        <strain evidence="1 2">T24B3</strain>
    </source>
</reference>
<evidence type="ECO:0000313" key="1">
    <source>
        <dbReference type="EMBL" id="RAN33953.1"/>
    </source>
</evidence>
<dbReference type="PIRSF" id="PIRSF007531">
    <property type="entry name" value="CPT"/>
    <property type="match status" value="1"/>
</dbReference>
<evidence type="ECO:0000313" key="2">
    <source>
        <dbReference type="Proteomes" id="UP000249123"/>
    </source>
</evidence>
<dbReference type="RefSeq" id="WP_034825905.1">
    <property type="nucleotide sequence ID" value="NZ_AWFA01000015.1"/>
</dbReference>
<organism evidence="1 2">
    <name type="scientific">Hyphomonas pacifica</name>
    <dbReference type="NCBI Taxonomy" id="1280941"/>
    <lineage>
        <taxon>Bacteria</taxon>
        <taxon>Pseudomonadati</taxon>
        <taxon>Pseudomonadota</taxon>
        <taxon>Alphaproteobacteria</taxon>
        <taxon>Hyphomonadales</taxon>
        <taxon>Hyphomonadaceae</taxon>
        <taxon>Hyphomonas</taxon>
    </lineage>
</organism>
<dbReference type="AlphaFoldDB" id="A0A062TTI4"/>
<dbReference type="GO" id="GO:0005524">
    <property type="term" value="F:ATP binding"/>
    <property type="evidence" value="ECO:0007669"/>
    <property type="project" value="InterPro"/>
</dbReference>
<dbReference type="GO" id="GO:0016740">
    <property type="term" value="F:transferase activity"/>
    <property type="evidence" value="ECO:0007669"/>
    <property type="project" value="InterPro"/>
</dbReference>
<comment type="caution">
    <text evidence="1">The sequence shown here is derived from an EMBL/GenBank/DDBJ whole genome shotgun (WGS) entry which is preliminary data.</text>
</comment>
<accession>A0A062TTI4</accession>
<protein>
    <submittedName>
        <fullName evidence="1">Uncharacterized protein</fullName>
    </submittedName>
</protein>
<name>A0A062TTI4_9PROT</name>
<dbReference type="STRING" id="1280941.HY2_11560"/>
<dbReference type="InterPro" id="IPR027417">
    <property type="entry name" value="P-loop_NTPase"/>
</dbReference>
<dbReference type="EMBL" id="AWFB01000015">
    <property type="protein sequence ID" value="RAN33953.1"/>
    <property type="molecule type" value="Genomic_DNA"/>
</dbReference>
<dbReference type="InterPro" id="IPR012853">
    <property type="entry name" value="CPT"/>
</dbReference>
<sequence>MNAWWLRDRMAIVIILNGTTSAGKTSLAHALQDVTSQPFLHVRMDDFLTMQPRRLDNHPEGFVFERVEGAGPPEVSIKTGLYGAKLMSGMRQAVAAMADSDLNMIVDDVWLREGAEQADYIRLLSKHQVFFVGVNAPLAILEQRELARGDRDIGQARWQYGRVHVGATYDLKIDTGEMTPQQAALKIQEAFSL</sequence>
<gene>
    <name evidence="1" type="ORF">HY3_11675</name>
</gene>